<dbReference type="InterPro" id="IPR036514">
    <property type="entry name" value="SGNH_hydro_sf"/>
</dbReference>
<sequence>MRKCIRIYAFVAIYICMLNGCAPATQPGKISRKETGIFHVYLLLGQSNMAGRGVVEPEDQQVHPRIHMLDKNNEWKPASDPMHFDKPIAGVGPGLTFGKLMADTDSKITIGLVPCAAGGSSIDAWKVGGYHDQTKSYPYDEALKRARIAMQTGQLKGIIWHQGESDSEPGKADTYAQKLKELIANLRKELNAPDLPVVVATLPDFYANRIPEAAKVNQALQELPGQMPSTACISTADLTHKGDTIHFDSPSARELGRRYAKAMQTLQQNTAIK</sequence>
<gene>
    <name evidence="4" type="ORF">GXP67_04165</name>
</gene>
<dbReference type="KEGG" id="rhoz:GXP67_04165"/>
<evidence type="ECO:0000259" key="3">
    <source>
        <dbReference type="Pfam" id="PF03629"/>
    </source>
</evidence>
<keyword evidence="2" id="KW-0732">Signal</keyword>
<dbReference type="PANTHER" id="PTHR31988:SF19">
    <property type="entry name" value="9-O-ACETYL-N-ACETYLNEURAMINIC ACID DEACETYLASE-RELATED"/>
    <property type="match status" value="1"/>
</dbReference>
<proteinExistence type="predicted"/>
<dbReference type="AlphaFoldDB" id="A0A6C0GE07"/>
<reference evidence="4 5" key="1">
    <citation type="submission" date="2020-01" db="EMBL/GenBank/DDBJ databases">
        <authorList>
            <person name="Kim M.K."/>
        </authorList>
    </citation>
    <scope>NUCLEOTIDE SEQUENCE [LARGE SCALE GENOMIC DNA]</scope>
    <source>
        <strain evidence="4 5">172606-1</strain>
    </source>
</reference>
<dbReference type="InterPro" id="IPR005181">
    <property type="entry name" value="SASA"/>
</dbReference>
<feature type="domain" description="Sialate O-acetylesterase" evidence="3">
    <location>
        <begin position="38"/>
        <end position="264"/>
    </location>
</feature>
<dbReference type="RefSeq" id="WP_162441993.1">
    <property type="nucleotide sequence ID" value="NZ_CP048222.1"/>
</dbReference>
<protein>
    <submittedName>
        <fullName evidence="4">Sialate O-acetylesterase</fullName>
    </submittedName>
</protein>
<dbReference type="InterPro" id="IPR052940">
    <property type="entry name" value="Carb_Esterase_6"/>
</dbReference>
<feature type="chain" id="PRO_5025622383" evidence="2">
    <location>
        <begin position="25"/>
        <end position="273"/>
    </location>
</feature>
<dbReference type="SUPFAM" id="SSF52266">
    <property type="entry name" value="SGNH hydrolase"/>
    <property type="match status" value="1"/>
</dbReference>
<dbReference type="PANTHER" id="PTHR31988">
    <property type="entry name" value="ESTERASE, PUTATIVE (DUF303)-RELATED"/>
    <property type="match status" value="1"/>
</dbReference>
<name>A0A6C0GE07_9BACT</name>
<dbReference type="GO" id="GO:0016788">
    <property type="term" value="F:hydrolase activity, acting on ester bonds"/>
    <property type="evidence" value="ECO:0007669"/>
    <property type="project" value="UniProtKB-ARBA"/>
</dbReference>
<evidence type="ECO:0000313" key="5">
    <source>
        <dbReference type="Proteomes" id="UP000480178"/>
    </source>
</evidence>
<dbReference type="Gene3D" id="3.40.50.1110">
    <property type="entry name" value="SGNH hydrolase"/>
    <property type="match status" value="1"/>
</dbReference>
<evidence type="ECO:0000256" key="2">
    <source>
        <dbReference type="SAM" id="SignalP"/>
    </source>
</evidence>
<accession>A0A6C0GE07</accession>
<keyword evidence="5" id="KW-1185">Reference proteome</keyword>
<dbReference type="Pfam" id="PF03629">
    <property type="entry name" value="SASA"/>
    <property type="match status" value="1"/>
</dbReference>
<dbReference type="EMBL" id="CP048222">
    <property type="protein sequence ID" value="QHT65920.1"/>
    <property type="molecule type" value="Genomic_DNA"/>
</dbReference>
<evidence type="ECO:0000256" key="1">
    <source>
        <dbReference type="ARBA" id="ARBA00022801"/>
    </source>
</evidence>
<evidence type="ECO:0000313" key="4">
    <source>
        <dbReference type="EMBL" id="QHT65920.1"/>
    </source>
</evidence>
<keyword evidence="1" id="KW-0378">Hydrolase</keyword>
<organism evidence="4 5">
    <name type="scientific">Rhodocytophaga rosea</name>
    <dbReference type="NCBI Taxonomy" id="2704465"/>
    <lineage>
        <taxon>Bacteria</taxon>
        <taxon>Pseudomonadati</taxon>
        <taxon>Bacteroidota</taxon>
        <taxon>Cytophagia</taxon>
        <taxon>Cytophagales</taxon>
        <taxon>Rhodocytophagaceae</taxon>
        <taxon>Rhodocytophaga</taxon>
    </lineage>
</organism>
<feature type="signal peptide" evidence="2">
    <location>
        <begin position="1"/>
        <end position="24"/>
    </location>
</feature>
<dbReference type="Proteomes" id="UP000480178">
    <property type="component" value="Chromosome"/>
</dbReference>